<accession>A0A0A9EE23</accession>
<name>A0A0A9EE23_ARUDO</name>
<dbReference type="EMBL" id="GBRH01203613">
    <property type="protein sequence ID" value="JAD94282.1"/>
    <property type="molecule type" value="Transcribed_RNA"/>
</dbReference>
<protein>
    <submittedName>
        <fullName evidence="1">Uncharacterized protein</fullName>
    </submittedName>
</protein>
<evidence type="ECO:0000313" key="1">
    <source>
        <dbReference type="EMBL" id="JAD94282.1"/>
    </source>
</evidence>
<reference evidence="1" key="1">
    <citation type="submission" date="2014-09" db="EMBL/GenBank/DDBJ databases">
        <authorList>
            <person name="Magalhaes I.L.F."/>
            <person name="Oliveira U."/>
            <person name="Santos F.R."/>
            <person name="Vidigal T.H.D.A."/>
            <person name="Brescovit A.D."/>
            <person name="Santos A.J."/>
        </authorList>
    </citation>
    <scope>NUCLEOTIDE SEQUENCE</scope>
    <source>
        <tissue evidence="1">Shoot tissue taken approximately 20 cm above the soil surface</tissue>
    </source>
</reference>
<proteinExistence type="predicted"/>
<sequence length="26" mass="3007">MHLLLNLICSLNLLRFSGWPFLGNCM</sequence>
<reference evidence="1" key="2">
    <citation type="journal article" date="2015" name="Data Brief">
        <title>Shoot transcriptome of the giant reed, Arundo donax.</title>
        <authorList>
            <person name="Barrero R.A."/>
            <person name="Guerrero F.D."/>
            <person name="Moolhuijzen P."/>
            <person name="Goolsby J.A."/>
            <person name="Tidwell J."/>
            <person name="Bellgard S.E."/>
            <person name="Bellgard M.I."/>
        </authorList>
    </citation>
    <scope>NUCLEOTIDE SEQUENCE</scope>
    <source>
        <tissue evidence="1">Shoot tissue taken approximately 20 cm above the soil surface</tissue>
    </source>
</reference>
<dbReference type="AlphaFoldDB" id="A0A0A9EE23"/>
<organism evidence="1">
    <name type="scientific">Arundo donax</name>
    <name type="common">Giant reed</name>
    <name type="synonym">Donax arundinaceus</name>
    <dbReference type="NCBI Taxonomy" id="35708"/>
    <lineage>
        <taxon>Eukaryota</taxon>
        <taxon>Viridiplantae</taxon>
        <taxon>Streptophyta</taxon>
        <taxon>Embryophyta</taxon>
        <taxon>Tracheophyta</taxon>
        <taxon>Spermatophyta</taxon>
        <taxon>Magnoliopsida</taxon>
        <taxon>Liliopsida</taxon>
        <taxon>Poales</taxon>
        <taxon>Poaceae</taxon>
        <taxon>PACMAD clade</taxon>
        <taxon>Arundinoideae</taxon>
        <taxon>Arundineae</taxon>
        <taxon>Arundo</taxon>
    </lineage>
</organism>